<comment type="caution">
    <text evidence="1">The sequence shown here is derived from an EMBL/GenBank/DDBJ whole genome shotgun (WGS) entry which is preliminary data.</text>
</comment>
<proteinExistence type="predicted"/>
<reference evidence="1" key="1">
    <citation type="submission" date="2020-03" db="EMBL/GenBank/DDBJ databases">
        <title>Spirochaetal bacteria isolated from arthropods constitute a novel genus Entomospira genus novum within the order Spirochaetales.</title>
        <authorList>
            <person name="Grana-Miraglia L."/>
            <person name="Sikutova S."/>
            <person name="Fingerle V."/>
            <person name="Sing A."/>
            <person name="Castillo-Ramirez S."/>
            <person name="Margos G."/>
            <person name="Rudolf I."/>
        </authorList>
    </citation>
    <scope>NUCLEOTIDE SEQUENCE</scope>
    <source>
        <strain evidence="1">BR149</strain>
    </source>
</reference>
<accession>A0A968GJ91</accession>
<evidence type="ECO:0000313" key="2">
    <source>
        <dbReference type="Proteomes" id="UP000778951"/>
    </source>
</evidence>
<dbReference type="Proteomes" id="UP000778951">
    <property type="component" value="Unassembled WGS sequence"/>
</dbReference>
<name>A0A968GJ91_9SPIO</name>
<organism evidence="1 2">
    <name type="scientific">Entomospira culicis</name>
    <dbReference type="NCBI Taxonomy" id="2719989"/>
    <lineage>
        <taxon>Bacteria</taxon>
        <taxon>Pseudomonadati</taxon>
        <taxon>Spirochaetota</taxon>
        <taxon>Spirochaetia</taxon>
        <taxon>Spirochaetales</taxon>
        <taxon>Spirochaetaceae</taxon>
        <taxon>Entomospira</taxon>
    </lineage>
</organism>
<dbReference type="AlphaFoldDB" id="A0A968GJ91"/>
<evidence type="ECO:0000313" key="1">
    <source>
        <dbReference type="EMBL" id="NIZ68860.1"/>
    </source>
</evidence>
<dbReference type="RefSeq" id="WP_167694975.1">
    <property type="nucleotide sequence ID" value="NZ_CP118181.1"/>
</dbReference>
<protein>
    <submittedName>
        <fullName evidence="1">Uncharacterized protein</fullName>
    </submittedName>
</protein>
<gene>
    <name evidence="1" type="ORF">HCT48_01315</name>
</gene>
<dbReference type="EMBL" id="JAATLM010000001">
    <property type="protein sequence ID" value="NIZ68860.1"/>
    <property type="molecule type" value="Genomic_DNA"/>
</dbReference>
<sequence length="112" mass="12960">MSEFANLSPKEREEAYAKYLKTAERRSGEGKLSLTTISMYLDYLKKKEVISAISTEILPNFYQYKSYADVIEANRILRASPHFEKVNQTSAHGTLAATIEHYLNFLKEYKQK</sequence>
<keyword evidence="2" id="KW-1185">Reference proteome</keyword>